<evidence type="ECO:0000313" key="2">
    <source>
        <dbReference type="EMBL" id="KAK2949199.1"/>
    </source>
</evidence>
<protein>
    <submittedName>
        <fullName evidence="2">Uncharacterized protein</fullName>
    </submittedName>
</protein>
<evidence type="ECO:0000256" key="1">
    <source>
        <dbReference type="SAM" id="MobiDB-lite"/>
    </source>
</evidence>
<proteinExistence type="predicted"/>
<reference evidence="2 3" key="1">
    <citation type="journal article" date="2022" name="bioRxiv">
        <title>Genomics of Preaxostyla Flagellates Illuminates Evolutionary Transitions and the Path Towards Mitochondrial Loss.</title>
        <authorList>
            <person name="Novak L.V.F."/>
            <person name="Treitli S.C."/>
            <person name="Pyrih J."/>
            <person name="Halakuc P."/>
            <person name="Pipaliya S.V."/>
            <person name="Vacek V."/>
            <person name="Brzon O."/>
            <person name="Soukal P."/>
            <person name="Eme L."/>
            <person name="Dacks J.B."/>
            <person name="Karnkowska A."/>
            <person name="Elias M."/>
            <person name="Hampl V."/>
        </authorList>
    </citation>
    <scope>NUCLEOTIDE SEQUENCE [LARGE SCALE GENOMIC DNA]</scope>
    <source>
        <strain evidence="2">NAU3</strain>
        <tissue evidence="2">Gut</tissue>
    </source>
</reference>
<feature type="compositionally biased region" description="Basic and acidic residues" evidence="1">
    <location>
        <begin position="165"/>
        <end position="194"/>
    </location>
</feature>
<feature type="region of interest" description="Disordered" evidence="1">
    <location>
        <begin position="165"/>
        <end position="201"/>
    </location>
</feature>
<accession>A0ABQ9XCU7</accession>
<keyword evidence="3" id="KW-1185">Reference proteome</keyword>
<evidence type="ECO:0000313" key="3">
    <source>
        <dbReference type="Proteomes" id="UP001281761"/>
    </source>
</evidence>
<dbReference type="Proteomes" id="UP001281761">
    <property type="component" value="Unassembled WGS sequence"/>
</dbReference>
<name>A0ABQ9XCU7_9EUKA</name>
<comment type="caution">
    <text evidence="2">The sequence shown here is derived from an EMBL/GenBank/DDBJ whole genome shotgun (WGS) entry which is preliminary data.</text>
</comment>
<gene>
    <name evidence="2" type="ORF">BLNAU_15925</name>
</gene>
<sequence>MKRHPKIKPVSIKSVLEELIRSGSDVSVIVHTRYWNAIPLLIREWDGKDEATMMRLLDEMSRILTLVSDSEVAVANKRLLHSSLSVLSQTPTLPKKIHTRAGQCHFLLDSVPDGPFMLLGTEEFRRMEQSLSELNKRSSEMTKHEKELEVRIAVLLQDVETLRRDGAAKGETIEQTKKALKAAEERERGREKASRQNRRRE</sequence>
<dbReference type="EMBL" id="JARBJD010000161">
    <property type="protein sequence ID" value="KAK2949199.1"/>
    <property type="molecule type" value="Genomic_DNA"/>
</dbReference>
<organism evidence="2 3">
    <name type="scientific">Blattamonas nauphoetae</name>
    <dbReference type="NCBI Taxonomy" id="2049346"/>
    <lineage>
        <taxon>Eukaryota</taxon>
        <taxon>Metamonada</taxon>
        <taxon>Preaxostyla</taxon>
        <taxon>Oxymonadida</taxon>
        <taxon>Blattamonas</taxon>
    </lineage>
</organism>